<dbReference type="GO" id="GO:0046872">
    <property type="term" value="F:metal ion binding"/>
    <property type="evidence" value="ECO:0007669"/>
    <property type="project" value="UniProtKB-UniRule"/>
</dbReference>
<dbReference type="InterPro" id="IPR040230">
    <property type="entry name" value="TIKI1/2-like"/>
</dbReference>
<dbReference type="EMBL" id="UYRV01028606">
    <property type="protein sequence ID" value="VDK82566.1"/>
    <property type="molecule type" value="Genomic_DNA"/>
</dbReference>
<reference evidence="2 3" key="1">
    <citation type="submission" date="2018-11" db="EMBL/GenBank/DDBJ databases">
        <authorList>
            <consortium name="Pathogen Informatics"/>
        </authorList>
    </citation>
    <scope>NUCLEOTIDE SEQUENCE [LARGE SCALE GENOMIC DNA]</scope>
</reference>
<protein>
    <recommendedName>
        <fullName evidence="1">Metalloprotease TIKI homolog</fullName>
        <ecNumber evidence="1">3.4.-.-</ecNumber>
    </recommendedName>
</protein>
<organism evidence="2 3">
    <name type="scientific">Cylicostephanus goldi</name>
    <name type="common">Nematode worm</name>
    <dbReference type="NCBI Taxonomy" id="71465"/>
    <lineage>
        <taxon>Eukaryota</taxon>
        <taxon>Metazoa</taxon>
        <taxon>Ecdysozoa</taxon>
        <taxon>Nematoda</taxon>
        <taxon>Chromadorea</taxon>
        <taxon>Rhabditida</taxon>
        <taxon>Rhabditina</taxon>
        <taxon>Rhabditomorpha</taxon>
        <taxon>Strongyloidea</taxon>
        <taxon>Strongylidae</taxon>
        <taxon>Cylicostephanus</taxon>
    </lineage>
</organism>
<keyword evidence="1" id="KW-0479">Metal-binding</keyword>
<dbReference type="AlphaFoldDB" id="A0A3P6T3R5"/>
<keyword evidence="1" id="KW-0732">Signal</keyword>
<evidence type="ECO:0000313" key="2">
    <source>
        <dbReference type="EMBL" id="VDK82566.1"/>
    </source>
</evidence>
<proteinExistence type="inferred from homology"/>
<sequence>MQILFAINYTTAYLEHLQITERLFVINTERSISALVKGYRCGNLDENYFHLYELRTVGFDTGAEERALAHKVTLVCVHETIIQDENTQIDRQLRDDIIAKRNERMANRISSFYMSNPHLTIFSAFGSETGTKRLHRS</sequence>
<name>A0A3P6T3R5_CYLGO</name>
<dbReference type="EC" id="3.4.-.-" evidence="1"/>
<evidence type="ECO:0000313" key="3">
    <source>
        <dbReference type="Proteomes" id="UP000271889"/>
    </source>
</evidence>
<keyword evidence="1" id="KW-1003">Cell membrane</keyword>
<comment type="subcellular location">
    <subcellularLocation>
        <location evidence="1">Cell membrane</location>
        <topology evidence="1">Single-pass type I membrane protein</topology>
    </subcellularLocation>
</comment>
<dbReference type="PANTHER" id="PTHR31120:SF6">
    <property type="entry name" value="METALLOPROTEASE TIKI HOMOLOG"/>
    <property type="match status" value="1"/>
</dbReference>
<keyword evidence="1" id="KW-0482">Metalloprotease</keyword>
<keyword evidence="3" id="KW-1185">Reference proteome</keyword>
<accession>A0A3P6T3R5</accession>
<evidence type="ECO:0000256" key="1">
    <source>
        <dbReference type="RuleBase" id="RU369069"/>
    </source>
</evidence>
<gene>
    <name evidence="2" type="ORF">CGOC_LOCUS7995</name>
</gene>
<keyword evidence="1" id="KW-0378">Hydrolase</keyword>
<dbReference type="GO" id="GO:0006508">
    <property type="term" value="P:proteolysis"/>
    <property type="evidence" value="ECO:0007669"/>
    <property type="project" value="UniProtKB-KW"/>
</dbReference>
<dbReference type="GO" id="GO:0016055">
    <property type="term" value="P:Wnt signaling pathway"/>
    <property type="evidence" value="ECO:0007669"/>
    <property type="project" value="UniProtKB-KW"/>
</dbReference>
<comment type="similarity">
    <text evidence="1">Belongs to the TIKI family.</text>
</comment>
<comment type="function">
    <text evidence="1">Metalloprotease that acts as a negative regulator of the Wnt signaling pathway.</text>
</comment>
<dbReference type="GO" id="GO:0005886">
    <property type="term" value="C:plasma membrane"/>
    <property type="evidence" value="ECO:0007669"/>
    <property type="project" value="UniProtKB-SubCell"/>
</dbReference>
<keyword evidence="1" id="KW-0879">Wnt signaling pathway</keyword>
<comment type="cofactor">
    <cofactor evidence="1">
        <name>Mn(2+)</name>
        <dbReference type="ChEBI" id="CHEBI:29035"/>
    </cofactor>
    <cofactor evidence="1">
        <name>Co(2+)</name>
        <dbReference type="ChEBI" id="CHEBI:48828"/>
    </cofactor>
    <text evidence="1">Divalent metal cations. Mn(2+) or Co(2+).</text>
</comment>
<keyword evidence="1" id="KW-0472">Membrane</keyword>
<dbReference type="GO" id="GO:0030178">
    <property type="term" value="P:negative regulation of Wnt signaling pathway"/>
    <property type="evidence" value="ECO:0007669"/>
    <property type="project" value="UniProtKB-UniRule"/>
</dbReference>
<dbReference type="Proteomes" id="UP000271889">
    <property type="component" value="Unassembled WGS sequence"/>
</dbReference>
<dbReference type="PANTHER" id="PTHR31120">
    <property type="entry name" value="METALLOPROTEASE TIKI"/>
    <property type="match status" value="1"/>
</dbReference>
<dbReference type="OrthoDB" id="10040378at2759"/>
<keyword evidence="1" id="KW-0645">Protease</keyword>
<dbReference type="GO" id="GO:0004222">
    <property type="term" value="F:metalloendopeptidase activity"/>
    <property type="evidence" value="ECO:0007669"/>
    <property type="project" value="UniProtKB-UniRule"/>
</dbReference>